<dbReference type="PANTHER" id="PTHR33977">
    <property type="entry name" value="ZINC ION BINDING PROTEIN"/>
    <property type="match status" value="1"/>
</dbReference>
<dbReference type="Pfam" id="PF21056">
    <property type="entry name" value="ZSWIM1-3_RNaseH-like"/>
    <property type="match status" value="1"/>
</dbReference>
<feature type="compositionally biased region" description="Polar residues" evidence="1">
    <location>
        <begin position="140"/>
        <end position="155"/>
    </location>
</feature>
<evidence type="ECO:0000259" key="2">
    <source>
        <dbReference type="Pfam" id="PF21056"/>
    </source>
</evidence>
<dbReference type="Proteomes" id="UP001219518">
    <property type="component" value="Unassembled WGS sequence"/>
</dbReference>
<feature type="compositionally biased region" description="Basic and acidic residues" evidence="1">
    <location>
        <begin position="333"/>
        <end position="343"/>
    </location>
</feature>
<dbReference type="InterPro" id="IPR048324">
    <property type="entry name" value="ZSWIM1-3_RNaseH-like"/>
</dbReference>
<gene>
    <name evidence="3" type="ORF">KUF71_017163</name>
</gene>
<feature type="compositionally biased region" description="Polar residues" evidence="1">
    <location>
        <begin position="48"/>
        <end position="61"/>
    </location>
</feature>
<accession>A0AAE1LVA9</accession>
<comment type="caution">
    <text evidence="3">The sequence shown here is derived from an EMBL/GenBank/DDBJ whole genome shotgun (WGS) entry which is preliminary data.</text>
</comment>
<dbReference type="AlphaFoldDB" id="A0AAE1LVA9"/>
<feature type="region of interest" description="Disordered" evidence="1">
    <location>
        <begin position="202"/>
        <end position="299"/>
    </location>
</feature>
<proteinExistence type="predicted"/>
<feature type="compositionally biased region" description="Polar residues" evidence="1">
    <location>
        <begin position="1"/>
        <end position="10"/>
    </location>
</feature>
<evidence type="ECO:0000256" key="1">
    <source>
        <dbReference type="SAM" id="MobiDB-lite"/>
    </source>
</evidence>
<feature type="non-terminal residue" evidence="3">
    <location>
        <position position="1"/>
    </location>
</feature>
<feature type="region of interest" description="Disordered" evidence="1">
    <location>
        <begin position="48"/>
        <end position="124"/>
    </location>
</feature>
<keyword evidence="4" id="KW-1185">Reference proteome</keyword>
<feature type="domain" description="ZSWIM1/3 RNaseH-like" evidence="2">
    <location>
        <begin position="550"/>
        <end position="648"/>
    </location>
</feature>
<protein>
    <recommendedName>
        <fullName evidence="2">ZSWIM1/3 RNaseH-like domain-containing protein</fullName>
    </recommendedName>
</protein>
<name>A0AAE1LVA9_9NEOP</name>
<feature type="region of interest" description="Disordered" evidence="1">
    <location>
        <begin position="313"/>
        <end position="343"/>
    </location>
</feature>
<dbReference type="EMBL" id="JAHWGI010001442">
    <property type="protein sequence ID" value="KAK3932975.1"/>
    <property type="molecule type" value="Genomic_DNA"/>
</dbReference>
<evidence type="ECO:0000313" key="4">
    <source>
        <dbReference type="Proteomes" id="UP001219518"/>
    </source>
</evidence>
<reference evidence="3" key="2">
    <citation type="journal article" date="2023" name="BMC Genomics">
        <title>Pest status, molecular evolution, and epigenetic factors derived from the genome assembly of Frankliniella fusca, a thysanopteran phytovirus vector.</title>
        <authorList>
            <person name="Catto M.A."/>
            <person name="Labadie P.E."/>
            <person name="Jacobson A.L."/>
            <person name="Kennedy G.G."/>
            <person name="Srinivasan R."/>
            <person name="Hunt B.G."/>
        </authorList>
    </citation>
    <scope>NUCLEOTIDE SEQUENCE</scope>
    <source>
        <strain evidence="3">PL_HMW_Pooled</strain>
    </source>
</reference>
<dbReference type="PANTHER" id="PTHR33977:SF1">
    <property type="entry name" value="ZINC ION BINDING PROTEIN"/>
    <property type="match status" value="1"/>
</dbReference>
<organism evidence="3 4">
    <name type="scientific">Frankliniella fusca</name>
    <dbReference type="NCBI Taxonomy" id="407009"/>
    <lineage>
        <taxon>Eukaryota</taxon>
        <taxon>Metazoa</taxon>
        <taxon>Ecdysozoa</taxon>
        <taxon>Arthropoda</taxon>
        <taxon>Hexapoda</taxon>
        <taxon>Insecta</taxon>
        <taxon>Pterygota</taxon>
        <taxon>Neoptera</taxon>
        <taxon>Paraneoptera</taxon>
        <taxon>Thysanoptera</taxon>
        <taxon>Terebrantia</taxon>
        <taxon>Thripoidea</taxon>
        <taxon>Thripidae</taxon>
        <taxon>Frankliniella</taxon>
    </lineage>
</organism>
<feature type="region of interest" description="Disordered" evidence="1">
    <location>
        <begin position="374"/>
        <end position="399"/>
    </location>
</feature>
<feature type="region of interest" description="Disordered" evidence="1">
    <location>
        <begin position="136"/>
        <end position="183"/>
    </location>
</feature>
<feature type="compositionally biased region" description="Basic and acidic residues" evidence="1">
    <location>
        <begin position="157"/>
        <end position="168"/>
    </location>
</feature>
<feature type="compositionally biased region" description="Polar residues" evidence="1">
    <location>
        <begin position="202"/>
        <end position="212"/>
    </location>
</feature>
<reference evidence="3" key="1">
    <citation type="submission" date="2021-07" db="EMBL/GenBank/DDBJ databases">
        <authorList>
            <person name="Catto M.A."/>
            <person name="Jacobson A."/>
            <person name="Kennedy G."/>
            <person name="Labadie P."/>
            <person name="Hunt B.G."/>
            <person name="Srinivasan R."/>
        </authorList>
    </citation>
    <scope>NUCLEOTIDE SEQUENCE</scope>
    <source>
        <strain evidence="3">PL_HMW_Pooled</strain>
        <tissue evidence="3">Head</tissue>
    </source>
</reference>
<sequence length="1000" mass="113106">SSIEDVSTTLHGGGTSFSSSGIISRSFGDLSNTVNKKDDHTVYISISSSTPQKSTINNFNSDEGLPDQVVNGAIKRTHVESKVKSGPCPADLEDRVVEEDNENDDSSNDGDNDKAHNSSSLLQKFIESTERLSGKCSMEQVCSSAPKNSSKSGITNAREDTMRLKYEQPGKFPSNILLSGAAKGGPTALDVNCSISNVSPDSSIYYVNQSPSPWHPPSHALSPQQSPHLKDFPSPPLAKMNQDPSPSYDSDEEVFQPKRKKDTSGIPLPPMKSNQNTETGTKRKLGRLSLKSTLKPATSQGKAFNFVVNALQGPDTSTEKKGKACKSNMEASPTKKEDDKEFCKESSHSKEECAELKWPEKAKNPIKVKDKLVDKKTAKDGTPQKSTINNLNSDDSSDLDEVVFKPKRKRVTSESLESHLTFDFRPQDLKHQPLSTQTNDYISKLLAWNVPPAKVVESLRDDSYKRANRISRKFTKLRRDNLVKKKTITERMRKKRALLRFANKDEEAVYLKVMTLLEEEYNPVLIFKPLGEKLVVGPEGSENIPEHFFVLALQTREQLEMMVDGCKEILVVDETHGTNSYGYQLLNLMVRDKFNLGYPVGHALCYPSEEVALQYVFKAIKERCPDIKINCYITDEDCKLINSVNMGFGEEVWHLLCIWHIHRTVQTNLRDRTKNNDLVTEIYGVMCVLIDEPDESEFLKLKDSFVEEYSLHLHKIFSMFEFSKPLAKVKKEPEFFSGPTETVEQHLETVEETSASNQERSVQDRIKKIREILQDFDDTYLDNSPVKRLLPCIETTLKDLQTQCKPFEKKSRKRKKAGLEKPNKKSVQEIKNFLLTEQLEDEENVDQDLAPLFELNDEQLEDEEKVDQDLASLFEMKDKLASSIGEPITDTGDPLCIILEYQGIKVLSIHLKALHPTIHSEELPRLLQADPNFVHGWLYDEVINIYLKILTDSNDYVFACDTTVAQRLCNGNYIFKNLHVKLSSRRSLRTSGYLSKPCRH</sequence>
<feature type="compositionally biased region" description="Acidic residues" evidence="1">
    <location>
        <begin position="96"/>
        <end position="110"/>
    </location>
</feature>
<evidence type="ECO:0000313" key="3">
    <source>
        <dbReference type="EMBL" id="KAK3932975.1"/>
    </source>
</evidence>
<feature type="region of interest" description="Disordered" evidence="1">
    <location>
        <begin position="1"/>
        <end position="23"/>
    </location>
</feature>
<feature type="compositionally biased region" description="Polar residues" evidence="1">
    <location>
        <begin position="290"/>
        <end position="299"/>
    </location>
</feature>